<evidence type="ECO:0000256" key="1">
    <source>
        <dbReference type="ARBA" id="ARBA00022741"/>
    </source>
</evidence>
<feature type="domain" description="Aminoglycoside phosphotransferase" evidence="3">
    <location>
        <begin position="23"/>
        <end position="234"/>
    </location>
</feature>
<evidence type="ECO:0000313" key="4">
    <source>
        <dbReference type="EMBL" id="AVP99800.1"/>
    </source>
</evidence>
<dbReference type="Pfam" id="PF01636">
    <property type="entry name" value="APH"/>
    <property type="match status" value="1"/>
</dbReference>
<dbReference type="InterPro" id="IPR011009">
    <property type="entry name" value="Kinase-like_dom_sf"/>
</dbReference>
<accession>A0A2P1PY99</accession>
<gene>
    <name evidence="4" type="ORF">C7S18_22650</name>
</gene>
<dbReference type="KEGG" id="xba:C7S18_22650"/>
<keyword evidence="5" id="KW-1185">Reference proteome</keyword>
<dbReference type="AlphaFoldDB" id="A0A2P1PY99"/>
<evidence type="ECO:0000259" key="3">
    <source>
        <dbReference type="Pfam" id="PF01636"/>
    </source>
</evidence>
<reference evidence="4 5" key="2">
    <citation type="submission" date="2018-03" db="EMBL/GenBank/DDBJ databases">
        <authorList>
            <person name="Keele B.F."/>
        </authorList>
    </citation>
    <scope>NUCLEOTIDE SEQUENCE [LARGE SCALE GENOMIC DNA]</scope>
    <source>
        <strain evidence="4 5">D13</strain>
    </source>
</reference>
<keyword evidence="2" id="KW-0067">ATP-binding</keyword>
<sequence>MDRKREQLLQNWARSQLNDAKVKITPLAGDASFRSYLRAVSQNQSFIIMNAPPEREDVLPWINIAKRLRNASLNAPEIFYQDLANGFILMSDLGDITYLDVLNAETVDELYRDAISALFGMQQRVKADDLPVYDEARLRAEMNLFPEWFLERHLGLTIKASERMIIERMFEKLVASALEQPQAFVHRDYHSRNLMKRGWDNPGILDFQDAVKGPITYDLVSLVRDCYIEWPQEKVLVWINQYRDRLSKAGVIADKELRFKRWFDWMGLQRHIKVLGIFARLNYRDGKSGYLKDLPRVLQYVLDVAGKNKELGPFSEWLADKTAGIDLTQPRQLEEA</sequence>
<organism evidence="4 5">
    <name type="scientific">Ahniella affigens</name>
    <dbReference type="NCBI Taxonomy" id="2021234"/>
    <lineage>
        <taxon>Bacteria</taxon>
        <taxon>Pseudomonadati</taxon>
        <taxon>Pseudomonadota</taxon>
        <taxon>Gammaproteobacteria</taxon>
        <taxon>Lysobacterales</taxon>
        <taxon>Rhodanobacteraceae</taxon>
        <taxon>Ahniella</taxon>
    </lineage>
</organism>
<keyword evidence="1" id="KW-0547">Nucleotide-binding</keyword>
<reference evidence="4 5" key="1">
    <citation type="submission" date="2018-03" db="EMBL/GenBank/DDBJ databases">
        <title>Ahniella affigens gen. nov., sp. nov., a gammaproteobacterium isolated from sandy soil near a stream.</title>
        <authorList>
            <person name="Ko Y."/>
            <person name="Kim J.-H."/>
        </authorList>
    </citation>
    <scope>NUCLEOTIDE SEQUENCE [LARGE SCALE GENOMIC DNA]</scope>
    <source>
        <strain evidence="4 5">D13</strain>
    </source>
</reference>
<evidence type="ECO:0000313" key="5">
    <source>
        <dbReference type="Proteomes" id="UP000241074"/>
    </source>
</evidence>
<dbReference type="Gene3D" id="3.90.1200.10">
    <property type="match status" value="1"/>
</dbReference>
<dbReference type="GO" id="GO:0016740">
    <property type="term" value="F:transferase activity"/>
    <property type="evidence" value="ECO:0007669"/>
    <property type="project" value="UniProtKB-KW"/>
</dbReference>
<name>A0A2P1PY99_9GAMM</name>
<proteinExistence type="predicted"/>
<dbReference type="PANTHER" id="PTHR33540">
    <property type="entry name" value="TRNA THREONYLCARBAMOYLADENOSINE BIOSYNTHESIS PROTEIN TSAE"/>
    <property type="match status" value="1"/>
</dbReference>
<dbReference type="RefSeq" id="WP_106893719.1">
    <property type="nucleotide sequence ID" value="NZ_CP027860.1"/>
</dbReference>
<dbReference type="Proteomes" id="UP000241074">
    <property type="component" value="Chromosome"/>
</dbReference>
<dbReference type="PANTHER" id="PTHR33540:SF1">
    <property type="entry name" value="N-ACETYLMURAMATE_N-ACETYLGLUCOSAMINE KINASE"/>
    <property type="match status" value="1"/>
</dbReference>
<dbReference type="EMBL" id="CP027860">
    <property type="protein sequence ID" value="AVP99800.1"/>
    <property type="molecule type" value="Genomic_DNA"/>
</dbReference>
<dbReference type="OrthoDB" id="9809275at2"/>
<protein>
    <submittedName>
        <fullName evidence="4">Aminoglycoside phosphotransferase</fullName>
    </submittedName>
</protein>
<dbReference type="InterPro" id="IPR002575">
    <property type="entry name" value="Aminoglycoside_PTrfase"/>
</dbReference>
<dbReference type="Gene3D" id="3.30.200.20">
    <property type="entry name" value="Phosphorylase Kinase, domain 1"/>
    <property type="match status" value="1"/>
</dbReference>
<evidence type="ECO:0000256" key="2">
    <source>
        <dbReference type="ARBA" id="ARBA00022840"/>
    </source>
</evidence>
<dbReference type="SUPFAM" id="SSF56112">
    <property type="entry name" value="Protein kinase-like (PK-like)"/>
    <property type="match status" value="1"/>
</dbReference>
<dbReference type="GO" id="GO:0005524">
    <property type="term" value="F:ATP binding"/>
    <property type="evidence" value="ECO:0007669"/>
    <property type="project" value="UniProtKB-KW"/>
</dbReference>
<keyword evidence="4" id="KW-0808">Transferase</keyword>